<evidence type="ECO:0000256" key="1">
    <source>
        <dbReference type="SAM" id="Coils"/>
    </source>
</evidence>
<accession>A0A0F8Z7H9</accession>
<name>A0A0F8Z7H9_9ZZZZ</name>
<feature type="coiled-coil region" evidence="1">
    <location>
        <begin position="88"/>
        <end position="143"/>
    </location>
</feature>
<reference evidence="2" key="1">
    <citation type="journal article" date="2015" name="Nature">
        <title>Complex archaea that bridge the gap between prokaryotes and eukaryotes.</title>
        <authorList>
            <person name="Spang A."/>
            <person name="Saw J.H."/>
            <person name="Jorgensen S.L."/>
            <person name="Zaremba-Niedzwiedzka K."/>
            <person name="Martijn J."/>
            <person name="Lind A.E."/>
            <person name="van Eijk R."/>
            <person name="Schleper C."/>
            <person name="Guy L."/>
            <person name="Ettema T.J."/>
        </authorList>
    </citation>
    <scope>NUCLEOTIDE SEQUENCE</scope>
</reference>
<comment type="caution">
    <text evidence="2">The sequence shown here is derived from an EMBL/GenBank/DDBJ whole genome shotgun (WGS) entry which is preliminary data.</text>
</comment>
<organism evidence="2">
    <name type="scientific">marine sediment metagenome</name>
    <dbReference type="NCBI Taxonomy" id="412755"/>
    <lineage>
        <taxon>unclassified sequences</taxon>
        <taxon>metagenomes</taxon>
        <taxon>ecological metagenomes</taxon>
    </lineage>
</organism>
<protein>
    <submittedName>
        <fullName evidence="2">Uncharacterized protein</fullName>
    </submittedName>
</protein>
<proteinExistence type="predicted"/>
<dbReference type="AlphaFoldDB" id="A0A0F8Z7H9"/>
<evidence type="ECO:0000313" key="2">
    <source>
        <dbReference type="EMBL" id="KKK89693.1"/>
    </source>
</evidence>
<keyword evidence="1" id="KW-0175">Coiled coil</keyword>
<sequence length="165" mass="18882">MVDLNQNKGVYPREKDKALNDAADKRDMIAKWTAANIPDIVLGRETKVVNPELLKEREFLRNKVGNLAGDLLERDDKIKKLKKDIKIWKQLEQQIIEVQTENSNIKDKLADALNAEQEAKKDLEQLNINIDKAQADKEDEAKAHLEMEVIEAKKSKLQAELDKLA</sequence>
<dbReference type="EMBL" id="LAZR01049417">
    <property type="protein sequence ID" value="KKK89693.1"/>
    <property type="molecule type" value="Genomic_DNA"/>
</dbReference>
<gene>
    <name evidence="2" type="ORF">LCGC14_2730540</name>
</gene>